<reference evidence="9 10" key="1">
    <citation type="submission" date="2011-05" db="EMBL/GenBank/DDBJ databases">
        <title>Complete sequence of Thioalkalimicrobium cyclicum ALM1.</title>
        <authorList>
            <consortium name="US DOE Joint Genome Institute"/>
            <person name="Lucas S."/>
            <person name="Han J."/>
            <person name="Lapidus A."/>
            <person name="Cheng J.-F."/>
            <person name="Goodwin L."/>
            <person name="Pitluck S."/>
            <person name="Peters L."/>
            <person name="Mikhailova N."/>
            <person name="Davenport K."/>
            <person name="Han C."/>
            <person name="Tapia R."/>
            <person name="Land M."/>
            <person name="Hauser L."/>
            <person name="Kyrpides N."/>
            <person name="Ivanova N."/>
            <person name="Pagani I."/>
            <person name="Kappler U."/>
            <person name="Woyke T."/>
        </authorList>
    </citation>
    <scope>NUCLEOTIDE SEQUENCE [LARGE SCALE GENOMIC DNA]</scope>
    <source>
        <strain evidence="10">DSM 14477 / JCM 11371 / ALM1</strain>
    </source>
</reference>
<dbReference type="HOGENOM" id="CLU_106710_0_1_6"/>
<dbReference type="Gene3D" id="3.40.390.30">
    <property type="entry name" value="Metalloproteases ('zincins'), catalytic domain"/>
    <property type="match status" value="1"/>
</dbReference>
<dbReference type="PANTHER" id="PTHR46986:SF1">
    <property type="entry name" value="ENDORIBONUCLEASE YBEY, CHLOROPLASTIC"/>
    <property type="match status" value="1"/>
</dbReference>
<proteinExistence type="inferred from homology"/>
<dbReference type="EMBL" id="CP002776">
    <property type="protein sequence ID" value="AEG32044.1"/>
    <property type="molecule type" value="Genomic_DNA"/>
</dbReference>
<dbReference type="PANTHER" id="PTHR46986">
    <property type="entry name" value="ENDORIBONUCLEASE YBEY, CHLOROPLASTIC"/>
    <property type="match status" value="1"/>
</dbReference>
<keyword evidence="7 8" id="KW-0862">Zinc</keyword>
<evidence type="ECO:0000256" key="7">
    <source>
        <dbReference type="ARBA" id="ARBA00022833"/>
    </source>
</evidence>
<evidence type="ECO:0000256" key="8">
    <source>
        <dbReference type="HAMAP-Rule" id="MF_00009"/>
    </source>
</evidence>
<comment type="function">
    <text evidence="8">Single strand-specific metallo-endoribonuclease involved in late-stage 70S ribosome quality control and in maturation of the 3' terminus of the 16S rRNA.</text>
</comment>
<evidence type="ECO:0000256" key="4">
    <source>
        <dbReference type="ARBA" id="ARBA00022723"/>
    </source>
</evidence>
<dbReference type="Pfam" id="PF02130">
    <property type="entry name" value="YbeY"/>
    <property type="match status" value="1"/>
</dbReference>
<dbReference type="Proteomes" id="UP000009232">
    <property type="component" value="Chromosome"/>
</dbReference>
<sequence>MFELDLQIVYADGHLPSEADCLHWLMAAQAQLIDYDATEFAAQNYAISLRFVDAVESQELNHTYRGIAKPTNILSFPADDWGSVDIPAELRVELGTPHLGDLVFCVPVMLAEAESMDITPEAHWAHLLIHGYLHLHGFDHIENDEAALMEALESKIMLKLGLDDPYAEAFL</sequence>
<organism evidence="9 10">
    <name type="scientific">Thiomicrospira cyclica (strain DSM 14477 / JCM 11371 / ALM1)</name>
    <name type="common">Thioalkalimicrobium cyclicum</name>
    <dbReference type="NCBI Taxonomy" id="717773"/>
    <lineage>
        <taxon>Bacteria</taxon>
        <taxon>Pseudomonadati</taxon>
        <taxon>Pseudomonadota</taxon>
        <taxon>Gammaproteobacteria</taxon>
        <taxon>Thiotrichales</taxon>
        <taxon>Piscirickettsiaceae</taxon>
        <taxon>Thiomicrospira</taxon>
    </lineage>
</organism>
<dbReference type="KEGG" id="tcy:Thicy_1280"/>
<evidence type="ECO:0000256" key="1">
    <source>
        <dbReference type="ARBA" id="ARBA00010875"/>
    </source>
</evidence>
<accession>F6D9B7</accession>
<feature type="binding site" evidence="8">
    <location>
        <position position="130"/>
    </location>
    <ligand>
        <name>Zn(2+)</name>
        <dbReference type="ChEBI" id="CHEBI:29105"/>
        <note>catalytic</note>
    </ligand>
</feature>
<keyword evidence="9" id="KW-0482">Metalloprotease</keyword>
<evidence type="ECO:0000256" key="6">
    <source>
        <dbReference type="ARBA" id="ARBA00022801"/>
    </source>
</evidence>
<keyword evidence="4 8" id="KW-0479">Metal-binding</keyword>
<comment type="subcellular location">
    <subcellularLocation>
        <location evidence="8">Cytoplasm</location>
    </subcellularLocation>
</comment>
<feature type="binding site" evidence="8">
    <location>
        <position position="140"/>
    </location>
    <ligand>
        <name>Zn(2+)</name>
        <dbReference type="ChEBI" id="CHEBI:29105"/>
        <note>catalytic</note>
    </ligand>
</feature>
<dbReference type="OrthoDB" id="9807740at2"/>
<keyword evidence="6 8" id="KW-0378">Hydrolase</keyword>
<dbReference type="STRING" id="717773.Thicy_1280"/>
<name>F6D9B7_THICA</name>
<keyword evidence="2 8" id="KW-0690">Ribosome biogenesis</keyword>
<gene>
    <name evidence="8" type="primary">ybeY</name>
    <name evidence="9" type="ordered locus">Thicy_1280</name>
</gene>
<protein>
    <recommendedName>
        <fullName evidence="8">Endoribonuclease YbeY</fullName>
        <ecNumber evidence="8">3.1.-.-</ecNumber>
    </recommendedName>
</protein>
<keyword evidence="5 8" id="KW-0255">Endonuclease</keyword>
<dbReference type="AlphaFoldDB" id="F6D9B7"/>
<dbReference type="EC" id="3.1.-.-" evidence="8"/>
<keyword evidence="8" id="KW-0698">rRNA processing</keyword>
<dbReference type="GO" id="GO:0008270">
    <property type="term" value="F:zinc ion binding"/>
    <property type="evidence" value="ECO:0007669"/>
    <property type="project" value="UniProtKB-UniRule"/>
</dbReference>
<evidence type="ECO:0000313" key="9">
    <source>
        <dbReference type="EMBL" id="AEG32044.1"/>
    </source>
</evidence>
<feature type="binding site" evidence="8">
    <location>
        <position position="134"/>
    </location>
    <ligand>
        <name>Zn(2+)</name>
        <dbReference type="ChEBI" id="CHEBI:29105"/>
        <note>catalytic</note>
    </ligand>
</feature>
<dbReference type="InterPro" id="IPR002036">
    <property type="entry name" value="YbeY"/>
</dbReference>
<comment type="similarity">
    <text evidence="1 8">Belongs to the endoribonuclease YbeY family.</text>
</comment>
<evidence type="ECO:0000313" key="10">
    <source>
        <dbReference type="Proteomes" id="UP000009232"/>
    </source>
</evidence>
<dbReference type="SUPFAM" id="SSF55486">
    <property type="entry name" value="Metalloproteases ('zincins'), catalytic domain"/>
    <property type="match status" value="1"/>
</dbReference>
<dbReference type="GO" id="GO:0004222">
    <property type="term" value="F:metalloendopeptidase activity"/>
    <property type="evidence" value="ECO:0007669"/>
    <property type="project" value="InterPro"/>
</dbReference>
<evidence type="ECO:0000256" key="2">
    <source>
        <dbReference type="ARBA" id="ARBA00022517"/>
    </source>
</evidence>
<keyword evidence="10" id="KW-1185">Reference proteome</keyword>
<dbReference type="GO" id="GO:0006508">
    <property type="term" value="P:proteolysis"/>
    <property type="evidence" value="ECO:0007669"/>
    <property type="project" value="UniProtKB-KW"/>
</dbReference>
<dbReference type="RefSeq" id="WP_013835820.1">
    <property type="nucleotide sequence ID" value="NC_015581.1"/>
</dbReference>
<keyword evidence="8" id="KW-0963">Cytoplasm</keyword>
<keyword evidence="3 8" id="KW-0540">Nuclease</keyword>
<dbReference type="GO" id="GO:0006364">
    <property type="term" value="P:rRNA processing"/>
    <property type="evidence" value="ECO:0007669"/>
    <property type="project" value="UniProtKB-UniRule"/>
</dbReference>
<dbReference type="HAMAP" id="MF_00009">
    <property type="entry name" value="Endoribonucl_YbeY"/>
    <property type="match status" value="1"/>
</dbReference>
<dbReference type="NCBIfam" id="TIGR00043">
    <property type="entry name" value="rRNA maturation RNase YbeY"/>
    <property type="match status" value="1"/>
</dbReference>
<evidence type="ECO:0000256" key="3">
    <source>
        <dbReference type="ARBA" id="ARBA00022722"/>
    </source>
</evidence>
<comment type="cofactor">
    <cofactor evidence="8">
        <name>Zn(2+)</name>
        <dbReference type="ChEBI" id="CHEBI:29105"/>
    </cofactor>
    <text evidence="8">Binds 1 zinc ion.</text>
</comment>
<keyword evidence="9" id="KW-0645">Protease</keyword>
<dbReference type="eggNOG" id="COG0319">
    <property type="taxonomic scope" value="Bacteria"/>
</dbReference>
<dbReference type="GO" id="GO:0005737">
    <property type="term" value="C:cytoplasm"/>
    <property type="evidence" value="ECO:0007669"/>
    <property type="project" value="UniProtKB-SubCell"/>
</dbReference>
<dbReference type="InterPro" id="IPR023091">
    <property type="entry name" value="MetalPrtase_cat_dom_sf_prd"/>
</dbReference>
<evidence type="ECO:0000256" key="5">
    <source>
        <dbReference type="ARBA" id="ARBA00022759"/>
    </source>
</evidence>
<dbReference type="GO" id="GO:0004521">
    <property type="term" value="F:RNA endonuclease activity"/>
    <property type="evidence" value="ECO:0007669"/>
    <property type="project" value="UniProtKB-UniRule"/>
</dbReference>